<evidence type="ECO:0000256" key="3">
    <source>
        <dbReference type="ARBA" id="ARBA00022553"/>
    </source>
</evidence>
<sequence>MISVLYTDDEPALLEIGKIFLEKTGDFTVKTATGADEALNLLEKEKFDVIVSDYQMPKMDGIEFLIEVRERYGDIPFILFTGKGREEIVIQAINSGANFYLQKGGEPKSQFAELSHKIKSTAADKKTRDALRQSEEQSGALLSAMPEPVLVHQDGIIVYANPVASEISGYQNDEVIGQNLLDFIPEENREPIALNMAKRISGDTLNDYEVDIKGKYGDIHHAIVRTAPLIFNGSPSTVVILADITKRSREERKIRESEALYRAIFENTGTGTIIFGEDTIILKVNEIFSEMSGYSRSEIEGKKSWTEFVAEEDRDRMLTYGELRLKEPGNKDLKAYEFRFTDRSGKVKECINNVGMIAGTDMSVASIVDISYKKDAERELKEKNEDLKASNERLSAAEEELKKQIEMLAESENALRMNEERLIMAQEIGNIGCWEYNPDNGKIWASAETMRIFGLPEEDNEILPDVLRPCIPGWEPDTKSLNNLIERAKEYDVEFHIQPADGSELKYVNLVAKIITDRNTGQKKIMGIIRDITEENAGKEELNLKNYAIDSATDAIGIGDLSGNITYANPAFLSIMGYDSPDEVIGSTFRKFPYLAEEGESVYKAIITHGSWSGEIMGKKKDGTPKILWFNANMIRNDSGQPLALMFSFRDITDLKRTEEALKKSEEKYRSIFENANDQIIIHKLTTENRPGIITEANKKALDTLGYTPDEILKLTIADISRPQSQEEMTKIGNVFFNSEKAIFPAEQIAKDGHITPVEVSTKLIESEGEPEAIAIIRDLSERKKAEEALIRAHNLLKLITGITRHDIKNQITALTAYLELTKFYESEEKIREYIDKADIPARNIVSIIEKTKSIESIGIDEPVWQDLHTTVKTAAEKFSQKGVVITNDLPSDIRILTDPVLDRVYYNLIENSLRHGGDITEIRFFGEKSGDDYLIIYSDDGRGIADEEKEKIFEKNYGHNTGLGLYFTREILAITGISIRENGIYGRGARFEIRVPEKLWEIAKT</sequence>
<dbReference type="PANTHER" id="PTHR43304:SF1">
    <property type="entry name" value="PAC DOMAIN-CONTAINING PROTEIN"/>
    <property type="match status" value="1"/>
</dbReference>
<feature type="domain" description="PAC" evidence="11">
    <location>
        <begin position="612"/>
        <end position="664"/>
    </location>
</feature>
<dbReference type="RefSeq" id="WP_004078685.1">
    <property type="nucleotide sequence ID" value="NZ_CM001436.1"/>
</dbReference>
<dbReference type="SUPFAM" id="SSF52172">
    <property type="entry name" value="CheY-like"/>
    <property type="match status" value="1"/>
</dbReference>
<dbReference type="HOGENOM" id="CLU_000445_114_58_2"/>
<feature type="domain" description="PAS" evidence="10">
    <location>
        <begin position="548"/>
        <end position="582"/>
    </location>
</feature>
<keyword evidence="4" id="KW-0808">Transferase</keyword>
<feature type="domain" description="PAS" evidence="10">
    <location>
        <begin position="257"/>
        <end position="317"/>
    </location>
</feature>
<dbReference type="Gene3D" id="3.40.50.2300">
    <property type="match status" value="1"/>
</dbReference>
<dbReference type="CDD" id="cd14686">
    <property type="entry name" value="bZIP"/>
    <property type="match status" value="1"/>
</dbReference>
<dbReference type="SMART" id="SM00086">
    <property type="entry name" value="PAC"/>
    <property type="match status" value="4"/>
</dbReference>
<dbReference type="EC" id="2.7.13.3" evidence="2"/>
<dbReference type="InterPro" id="IPR013767">
    <property type="entry name" value="PAS_fold"/>
</dbReference>
<dbReference type="Gene3D" id="3.30.450.20">
    <property type="entry name" value="PAS domain"/>
    <property type="match status" value="5"/>
</dbReference>
<dbReference type="GO" id="GO:0000160">
    <property type="term" value="P:phosphorelay signal transduction system"/>
    <property type="evidence" value="ECO:0007669"/>
    <property type="project" value="InterPro"/>
</dbReference>
<protein>
    <recommendedName>
        <fullName evidence="2">histidine kinase</fullName>
        <ecNumber evidence="2">2.7.13.3</ecNumber>
    </recommendedName>
</protein>
<feature type="domain" description="PAS" evidence="10">
    <location>
        <begin position="665"/>
        <end position="740"/>
    </location>
</feature>
<dbReference type="InterPro" id="IPR000014">
    <property type="entry name" value="PAS"/>
</dbReference>
<evidence type="ECO:0000256" key="5">
    <source>
        <dbReference type="ARBA" id="ARBA00022777"/>
    </source>
</evidence>
<dbReference type="Pfam" id="PF02518">
    <property type="entry name" value="HATPase_c"/>
    <property type="match status" value="1"/>
</dbReference>
<dbReference type="PROSITE" id="PS50112">
    <property type="entry name" value="PAS"/>
    <property type="match status" value="4"/>
</dbReference>
<dbReference type="InterPro" id="IPR001789">
    <property type="entry name" value="Sig_transdc_resp-reg_receiver"/>
</dbReference>
<dbReference type="InterPro" id="IPR035965">
    <property type="entry name" value="PAS-like_dom_sf"/>
</dbReference>
<dbReference type="Pfam" id="PF00989">
    <property type="entry name" value="PAS"/>
    <property type="match status" value="2"/>
</dbReference>
<feature type="domain" description="PAC" evidence="11">
    <location>
        <begin position="737"/>
        <end position="792"/>
    </location>
</feature>
<feature type="domain" description="PAS" evidence="10">
    <location>
        <begin position="149"/>
        <end position="203"/>
    </location>
</feature>
<dbReference type="PATRIC" id="fig|937775.9.peg.2683"/>
<keyword evidence="3 6" id="KW-0597">Phosphoprotein</keyword>
<organism evidence="12 13">
    <name type="scientific">Methanoplanus limicola DSM 2279</name>
    <dbReference type="NCBI Taxonomy" id="937775"/>
    <lineage>
        <taxon>Archaea</taxon>
        <taxon>Methanobacteriati</taxon>
        <taxon>Methanobacteriota</taxon>
        <taxon>Stenosarchaea group</taxon>
        <taxon>Methanomicrobia</taxon>
        <taxon>Methanomicrobiales</taxon>
        <taxon>Methanomicrobiaceae</taxon>
        <taxon>Methanoplanus</taxon>
    </lineage>
</organism>
<feature type="coiled-coil region" evidence="7">
    <location>
        <begin position="373"/>
        <end position="421"/>
    </location>
</feature>
<gene>
    <name evidence="12" type="ORF">Metlim_2375</name>
</gene>
<dbReference type="CDD" id="cd00075">
    <property type="entry name" value="HATPase"/>
    <property type="match status" value="1"/>
</dbReference>
<dbReference type="CDD" id="cd00130">
    <property type="entry name" value="PAS"/>
    <property type="match status" value="4"/>
</dbReference>
<dbReference type="SMART" id="SM00091">
    <property type="entry name" value="PAS"/>
    <property type="match status" value="5"/>
</dbReference>
<dbReference type="SUPFAM" id="SSF55785">
    <property type="entry name" value="PYP-like sensor domain (PAS domain)"/>
    <property type="match status" value="5"/>
</dbReference>
<proteinExistence type="predicted"/>
<dbReference type="PROSITE" id="PS50113">
    <property type="entry name" value="PAC"/>
    <property type="match status" value="3"/>
</dbReference>
<evidence type="ECO:0000313" key="13">
    <source>
        <dbReference type="Proteomes" id="UP000005741"/>
    </source>
</evidence>
<evidence type="ECO:0000259" key="8">
    <source>
        <dbReference type="PROSITE" id="PS50109"/>
    </source>
</evidence>
<evidence type="ECO:0000259" key="11">
    <source>
        <dbReference type="PROSITE" id="PS50113"/>
    </source>
</evidence>
<evidence type="ECO:0000259" key="9">
    <source>
        <dbReference type="PROSITE" id="PS50110"/>
    </source>
</evidence>
<dbReference type="OrthoDB" id="8127at2157"/>
<name>H1Z2M3_9EURY</name>
<dbReference type="InterPro" id="IPR003594">
    <property type="entry name" value="HATPase_dom"/>
</dbReference>
<dbReference type="InterPro" id="IPR000700">
    <property type="entry name" value="PAS-assoc_C"/>
</dbReference>
<dbReference type="AlphaFoldDB" id="H1Z2M3"/>
<dbReference type="InterPro" id="IPR052162">
    <property type="entry name" value="Sensor_kinase/Photoreceptor"/>
</dbReference>
<feature type="domain" description="PAC" evidence="11">
    <location>
        <begin position="491"/>
        <end position="544"/>
    </location>
</feature>
<keyword evidence="5 12" id="KW-0418">Kinase</keyword>
<dbReference type="PANTHER" id="PTHR43304">
    <property type="entry name" value="PHYTOCHROME-LIKE PROTEIN CPH1"/>
    <property type="match status" value="1"/>
</dbReference>
<evidence type="ECO:0000256" key="1">
    <source>
        <dbReference type="ARBA" id="ARBA00000085"/>
    </source>
</evidence>
<dbReference type="SMART" id="SM00448">
    <property type="entry name" value="REC"/>
    <property type="match status" value="1"/>
</dbReference>
<accession>H1Z2M3</accession>
<dbReference type="SUPFAM" id="SSF55874">
    <property type="entry name" value="ATPase domain of HSP90 chaperone/DNA topoisomerase II/histidine kinase"/>
    <property type="match status" value="1"/>
</dbReference>
<dbReference type="InterPro" id="IPR011006">
    <property type="entry name" value="CheY-like_superfamily"/>
</dbReference>
<keyword evidence="7" id="KW-0175">Coiled coil</keyword>
<dbReference type="EMBL" id="CM001436">
    <property type="protein sequence ID" value="EHQ36426.1"/>
    <property type="molecule type" value="Genomic_DNA"/>
</dbReference>
<dbReference type="STRING" id="937775.Metlim_2375"/>
<dbReference type="PROSITE" id="PS50110">
    <property type="entry name" value="RESPONSE_REGULATORY"/>
    <property type="match status" value="1"/>
</dbReference>
<dbReference type="Pfam" id="PF00072">
    <property type="entry name" value="Response_reg"/>
    <property type="match status" value="1"/>
</dbReference>
<reference evidence="12 13" key="1">
    <citation type="submission" date="2011-10" db="EMBL/GenBank/DDBJ databases">
        <title>The Improved High-Quality Draft genome of Methanoplanus limicola DSM 2279.</title>
        <authorList>
            <consortium name="US DOE Joint Genome Institute (JGI-PGF)"/>
            <person name="Lucas S."/>
            <person name="Copeland A."/>
            <person name="Lapidus A."/>
            <person name="Glavina del Rio T."/>
            <person name="Dalin E."/>
            <person name="Tice H."/>
            <person name="Bruce D."/>
            <person name="Goodwin L."/>
            <person name="Pitluck S."/>
            <person name="Peters L."/>
            <person name="Mikhailova N."/>
            <person name="Lu M."/>
            <person name="Kyrpides N."/>
            <person name="Mavromatis K."/>
            <person name="Ivanova N."/>
            <person name="Markowitz V."/>
            <person name="Cheng J.-F."/>
            <person name="Hugenholtz P."/>
            <person name="Woyke T."/>
            <person name="Wu D."/>
            <person name="Wirth R."/>
            <person name="Brambilla E.-M."/>
            <person name="Klenk H.-P."/>
            <person name="Eisen J.A."/>
        </authorList>
    </citation>
    <scope>NUCLEOTIDE SEQUENCE [LARGE SCALE GENOMIC DNA]</scope>
    <source>
        <strain evidence="12 13">DSM 2279</strain>
    </source>
</reference>
<dbReference type="GO" id="GO:0004673">
    <property type="term" value="F:protein histidine kinase activity"/>
    <property type="evidence" value="ECO:0007669"/>
    <property type="project" value="UniProtKB-EC"/>
</dbReference>
<dbReference type="InterPro" id="IPR005467">
    <property type="entry name" value="His_kinase_dom"/>
</dbReference>
<dbReference type="InterPro" id="IPR001610">
    <property type="entry name" value="PAC"/>
</dbReference>
<keyword evidence="13" id="KW-1185">Reference proteome</keyword>
<dbReference type="GO" id="GO:0006355">
    <property type="term" value="P:regulation of DNA-templated transcription"/>
    <property type="evidence" value="ECO:0007669"/>
    <property type="project" value="InterPro"/>
</dbReference>
<comment type="catalytic activity">
    <reaction evidence="1">
        <text>ATP + protein L-histidine = ADP + protein N-phospho-L-histidine.</text>
        <dbReference type="EC" id="2.7.13.3"/>
    </reaction>
</comment>
<evidence type="ECO:0000259" key="10">
    <source>
        <dbReference type="PROSITE" id="PS50112"/>
    </source>
</evidence>
<evidence type="ECO:0000256" key="2">
    <source>
        <dbReference type="ARBA" id="ARBA00012438"/>
    </source>
</evidence>
<evidence type="ECO:0000256" key="6">
    <source>
        <dbReference type="PROSITE-ProRule" id="PRU00169"/>
    </source>
</evidence>
<dbReference type="NCBIfam" id="TIGR00229">
    <property type="entry name" value="sensory_box"/>
    <property type="match status" value="4"/>
</dbReference>
<evidence type="ECO:0000256" key="4">
    <source>
        <dbReference type="ARBA" id="ARBA00022679"/>
    </source>
</evidence>
<dbReference type="Gene3D" id="3.30.565.10">
    <property type="entry name" value="Histidine kinase-like ATPase, C-terminal domain"/>
    <property type="match status" value="1"/>
</dbReference>
<feature type="domain" description="Response regulatory" evidence="9">
    <location>
        <begin position="3"/>
        <end position="118"/>
    </location>
</feature>
<evidence type="ECO:0000313" key="12">
    <source>
        <dbReference type="EMBL" id="EHQ36426.1"/>
    </source>
</evidence>
<feature type="domain" description="Histidine kinase" evidence="8">
    <location>
        <begin position="803"/>
        <end position="1000"/>
    </location>
</feature>
<dbReference type="Proteomes" id="UP000005741">
    <property type="component" value="Chromosome"/>
</dbReference>
<dbReference type="InterPro" id="IPR036890">
    <property type="entry name" value="HATPase_C_sf"/>
</dbReference>
<evidence type="ECO:0000256" key="7">
    <source>
        <dbReference type="SAM" id="Coils"/>
    </source>
</evidence>
<dbReference type="InParanoid" id="H1Z2M3"/>
<dbReference type="Pfam" id="PF13426">
    <property type="entry name" value="PAS_9"/>
    <property type="match status" value="3"/>
</dbReference>
<feature type="modified residue" description="4-aspartylphosphate" evidence="6">
    <location>
        <position position="53"/>
    </location>
</feature>
<dbReference type="SMART" id="SM00387">
    <property type="entry name" value="HATPase_c"/>
    <property type="match status" value="1"/>
</dbReference>
<dbReference type="PROSITE" id="PS50109">
    <property type="entry name" value="HIS_KIN"/>
    <property type="match status" value="1"/>
</dbReference>